<dbReference type="EMBL" id="JAIZAY010000003">
    <property type="protein sequence ID" value="KAJ8045105.1"/>
    <property type="molecule type" value="Genomic_DNA"/>
</dbReference>
<keyword evidence="4 8" id="KW-0653">Protein transport</keyword>
<comment type="subunit">
    <text evidence="8">Heterohexamer.</text>
</comment>
<feature type="domain" description="Tim10-like" evidence="9">
    <location>
        <begin position="11"/>
        <end position="70"/>
    </location>
</feature>
<keyword evidence="1 8" id="KW-0813">Transport</keyword>
<sequence length="89" mass="10399">MASQQMGQDLEVKQLKEFLGSYNRMTELCFTDCVDDFTTRKASEAELKCTHRCLEKFLKVSQRITTRFQEYQVQQNEGLMAAQAKQIPR</sequence>
<evidence type="ECO:0000313" key="11">
    <source>
        <dbReference type="Proteomes" id="UP001152320"/>
    </source>
</evidence>
<keyword evidence="2" id="KW-0479">Metal-binding</keyword>
<gene>
    <name evidence="10" type="ORF">HOLleu_08037</name>
</gene>
<keyword evidence="8" id="KW-0999">Mitochondrion inner membrane</keyword>
<comment type="domain">
    <text evidence="8">The twin CX3C motif contains 4 conserved Cys residues that form 2 disulfide bonds in the mitochondrial intermembrane space.</text>
</comment>
<dbReference type="Gene3D" id="1.10.287.810">
    <property type="entry name" value="Mitochondrial import inner membrane translocase subunit tim13 like domains"/>
    <property type="match status" value="1"/>
</dbReference>
<comment type="function">
    <text evidence="8">Mitochondrial intermembrane chaperone that participates in the import and insertion of some multi-pass transmembrane proteins into the mitochondrial inner membrane. Also required for the transfer of beta-barrel precursors from the TOM complex to the sorting and assembly machinery (SAM complex) of the outer membrane. Acts as a chaperone-like protein that protects the hydrophobic precursors from aggregation and guide them through the mitochondrial intermembrane space.</text>
</comment>
<comment type="similarity">
    <text evidence="8">Belongs to the small Tim family.</text>
</comment>
<keyword evidence="8" id="KW-0472">Membrane</keyword>
<reference evidence="10" key="1">
    <citation type="submission" date="2021-10" db="EMBL/GenBank/DDBJ databases">
        <title>Tropical sea cucumber genome reveals ecological adaptation and Cuvierian tubules defense mechanism.</title>
        <authorList>
            <person name="Chen T."/>
        </authorList>
    </citation>
    <scope>NUCLEOTIDE SEQUENCE</scope>
    <source>
        <strain evidence="10">Nanhai2018</strain>
        <tissue evidence="10">Muscle</tissue>
    </source>
</reference>
<keyword evidence="3" id="KW-0862">Zinc</keyword>
<name>A0A9Q1HGL3_HOLLE</name>
<keyword evidence="6 8" id="KW-0496">Mitochondrion</keyword>
<comment type="subcellular location">
    <subcellularLocation>
        <location evidence="8">Mitochondrion inner membrane</location>
        <topology evidence="8">Peripheral membrane protein</topology>
        <orientation evidence="8">Intermembrane side</orientation>
    </subcellularLocation>
</comment>
<organism evidence="10 11">
    <name type="scientific">Holothuria leucospilota</name>
    <name type="common">Black long sea cucumber</name>
    <name type="synonym">Mertensiothuria leucospilota</name>
    <dbReference type="NCBI Taxonomy" id="206669"/>
    <lineage>
        <taxon>Eukaryota</taxon>
        <taxon>Metazoa</taxon>
        <taxon>Echinodermata</taxon>
        <taxon>Eleutherozoa</taxon>
        <taxon>Echinozoa</taxon>
        <taxon>Holothuroidea</taxon>
        <taxon>Aspidochirotacea</taxon>
        <taxon>Aspidochirotida</taxon>
        <taxon>Holothuriidae</taxon>
        <taxon>Holothuria</taxon>
    </lineage>
</organism>
<dbReference type="InterPro" id="IPR004217">
    <property type="entry name" value="Tim10-like"/>
</dbReference>
<dbReference type="InterPro" id="IPR035427">
    <property type="entry name" value="Tim10-like_dom_sf"/>
</dbReference>
<evidence type="ECO:0000256" key="4">
    <source>
        <dbReference type="ARBA" id="ARBA00022927"/>
    </source>
</evidence>
<evidence type="ECO:0000256" key="2">
    <source>
        <dbReference type="ARBA" id="ARBA00022723"/>
    </source>
</evidence>
<keyword evidence="5 8" id="KW-0811">Translocation</keyword>
<evidence type="ECO:0000313" key="10">
    <source>
        <dbReference type="EMBL" id="KAJ8045105.1"/>
    </source>
</evidence>
<dbReference type="Pfam" id="PF02953">
    <property type="entry name" value="zf-Tim10_DDP"/>
    <property type="match status" value="1"/>
</dbReference>
<dbReference type="GO" id="GO:0005743">
    <property type="term" value="C:mitochondrial inner membrane"/>
    <property type="evidence" value="ECO:0007669"/>
    <property type="project" value="UniProtKB-SubCell"/>
</dbReference>
<proteinExistence type="inferred from homology"/>
<protein>
    <recommendedName>
        <fullName evidence="8">Mitochondrial import inner membrane translocase subunit</fullName>
    </recommendedName>
</protein>
<keyword evidence="11" id="KW-1185">Reference proteome</keyword>
<dbReference type="Proteomes" id="UP001152320">
    <property type="component" value="Chromosome 3"/>
</dbReference>
<evidence type="ECO:0000256" key="5">
    <source>
        <dbReference type="ARBA" id="ARBA00023010"/>
    </source>
</evidence>
<evidence type="ECO:0000259" key="9">
    <source>
        <dbReference type="Pfam" id="PF02953"/>
    </source>
</evidence>
<dbReference type="PANTHER" id="PTHR13172">
    <property type="entry name" value="MITOCHONDRIAL IMPORT INNER MEMBRANE TRANSLOCASE SUBUNIT TIM9B"/>
    <property type="match status" value="1"/>
</dbReference>
<dbReference type="AlphaFoldDB" id="A0A9Q1HGL3"/>
<evidence type="ECO:0000256" key="1">
    <source>
        <dbReference type="ARBA" id="ARBA00022448"/>
    </source>
</evidence>
<dbReference type="GO" id="GO:0015031">
    <property type="term" value="P:protein transport"/>
    <property type="evidence" value="ECO:0007669"/>
    <property type="project" value="UniProtKB-KW"/>
</dbReference>
<keyword evidence="7 8" id="KW-1015">Disulfide bond</keyword>
<dbReference type="InterPro" id="IPR050673">
    <property type="entry name" value="Mito_inner_translocase_sub"/>
</dbReference>
<dbReference type="GO" id="GO:0046872">
    <property type="term" value="F:metal ion binding"/>
    <property type="evidence" value="ECO:0007669"/>
    <property type="project" value="UniProtKB-KW"/>
</dbReference>
<accession>A0A9Q1HGL3</accession>
<evidence type="ECO:0000256" key="6">
    <source>
        <dbReference type="ARBA" id="ARBA00023128"/>
    </source>
</evidence>
<dbReference type="SUPFAM" id="SSF144122">
    <property type="entry name" value="Tim10-like"/>
    <property type="match status" value="1"/>
</dbReference>
<comment type="caution">
    <text evidence="10">The sequence shown here is derived from an EMBL/GenBank/DDBJ whole genome shotgun (WGS) entry which is preliminary data.</text>
</comment>
<evidence type="ECO:0000256" key="3">
    <source>
        <dbReference type="ARBA" id="ARBA00022833"/>
    </source>
</evidence>
<evidence type="ECO:0000256" key="7">
    <source>
        <dbReference type="ARBA" id="ARBA00023157"/>
    </source>
</evidence>
<keyword evidence="8" id="KW-0143">Chaperone</keyword>
<evidence type="ECO:0000256" key="8">
    <source>
        <dbReference type="RuleBase" id="RU367043"/>
    </source>
</evidence>
<dbReference type="OrthoDB" id="1551503at2759"/>